<dbReference type="Pfam" id="PF11726">
    <property type="entry name" value="YagK_YfjJ_C"/>
    <property type="match status" value="1"/>
</dbReference>
<dbReference type="AlphaFoldDB" id="A0A1V2R2Y9"/>
<organism evidence="3 4">
    <name type="scientific">Pectobacterium actinidiae</name>
    <dbReference type="NCBI Taxonomy" id="1507808"/>
    <lineage>
        <taxon>Bacteria</taxon>
        <taxon>Pseudomonadati</taxon>
        <taxon>Pseudomonadota</taxon>
        <taxon>Gammaproteobacteria</taxon>
        <taxon>Enterobacterales</taxon>
        <taxon>Pectobacteriaceae</taxon>
        <taxon>Pectobacterium</taxon>
    </lineage>
</organism>
<dbReference type="RefSeq" id="WP_039362308.1">
    <property type="nucleotide sequence ID" value="NZ_JAXHOY010000001.1"/>
</dbReference>
<comment type="caution">
    <text evidence="3">The sequence shown here is derived from an EMBL/GenBank/DDBJ whole genome shotgun (WGS) entry which is preliminary data.</text>
</comment>
<dbReference type="EMBL" id="MPUJ01000007">
    <property type="protein sequence ID" value="ONK05484.1"/>
    <property type="molecule type" value="Genomic_DNA"/>
</dbReference>
<feature type="region of interest" description="Disordered" evidence="1">
    <location>
        <begin position="218"/>
        <end position="238"/>
    </location>
</feature>
<name>A0A1V2R2Y9_9GAMM</name>
<evidence type="ECO:0000313" key="3">
    <source>
        <dbReference type="EMBL" id="ONK05484.1"/>
    </source>
</evidence>
<evidence type="ECO:0000259" key="2">
    <source>
        <dbReference type="Pfam" id="PF11726"/>
    </source>
</evidence>
<reference evidence="4" key="1">
    <citation type="submission" date="2016-11" db="EMBL/GenBank/DDBJ databases">
        <authorList>
            <person name="Panda P."/>
            <person name="Visnovsky S."/>
            <person name="Pitman A."/>
        </authorList>
    </citation>
    <scope>NUCLEOTIDE SEQUENCE [LARGE SCALE GENOMIC DNA]</scope>
    <source>
        <strain evidence="4">ICMP 9972</strain>
    </source>
</reference>
<feature type="domain" description="YagK/YfjJ C-terminal" evidence="2">
    <location>
        <begin position="71"/>
        <end position="222"/>
    </location>
</feature>
<protein>
    <recommendedName>
        <fullName evidence="2">YagK/YfjJ C-terminal domain-containing protein</fullName>
    </recommendedName>
</protein>
<proteinExistence type="predicted"/>
<evidence type="ECO:0000256" key="1">
    <source>
        <dbReference type="SAM" id="MobiDB-lite"/>
    </source>
</evidence>
<dbReference type="InterPro" id="IPR057271">
    <property type="entry name" value="YagK_YfjJ_C"/>
</dbReference>
<accession>A0A1V2R2Y9</accession>
<gene>
    <name evidence="3" type="ORF">BSK71_13010</name>
</gene>
<evidence type="ECO:0000313" key="4">
    <source>
        <dbReference type="Proteomes" id="UP000189286"/>
    </source>
</evidence>
<sequence length="238" mass="27212">MLTTLQLDSAFRLPTPSKTISHKHGRYPLVGGNTFSYGGFEYPINTTDKSGVRSDILTPIVDELKAIQTIYSRVLFTRFDLRIPKGTTVEISNDWMRLLFKKLRERLKSKNRRPKGITSPINNFAYGWVCEKEKAKQVHYHCWIALPHRITQRLGGPTYGVGSAIIDIWCDLTMGEHTLVDLLGKDDRFPSNYVIERGKPETLEGPIKWVSYLAKERGKNQTGKGHRVHSTSKLRNKK</sequence>
<dbReference type="Proteomes" id="UP000189286">
    <property type="component" value="Unassembled WGS sequence"/>
</dbReference>
<feature type="compositionally biased region" description="Basic residues" evidence="1">
    <location>
        <begin position="224"/>
        <end position="238"/>
    </location>
</feature>